<keyword evidence="1" id="KW-0732">Signal</keyword>
<name>A0A1M4YVN7_9BACT</name>
<evidence type="ECO:0008006" key="4">
    <source>
        <dbReference type="Google" id="ProtNLM"/>
    </source>
</evidence>
<accession>A0A1M4YVN7</accession>
<dbReference type="EMBL" id="FQUU01000006">
    <property type="protein sequence ID" value="SHF09861.1"/>
    <property type="molecule type" value="Genomic_DNA"/>
</dbReference>
<feature type="signal peptide" evidence="1">
    <location>
        <begin position="1"/>
        <end position="22"/>
    </location>
</feature>
<dbReference type="PROSITE" id="PS51257">
    <property type="entry name" value="PROKAR_LIPOPROTEIN"/>
    <property type="match status" value="1"/>
</dbReference>
<keyword evidence="3" id="KW-1185">Reference proteome</keyword>
<dbReference type="Gene3D" id="2.120.10.30">
    <property type="entry name" value="TolB, C-terminal domain"/>
    <property type="match status" value="1"/>
</dbReference>
<dbReference type="OrthoDB" id="928769at2"/>
<dbReference type="InterPro" id="IPR048031">
    <property type="entry name" value="ScyD/ScyE-like"/>
</dbReference>
<evidence type="ECO:0000256" key="1">
    <source>
        <dbReference type="SAM" id="SignalP"/>
    </source>
</evidence>
<protein>
    <recommendedName>
        <fullName evidence="4">ScyD/ScyE family protein</fullName>
    </recommendedName>
</protein>
<dbReference type="SUPFAM" id="SSF101898">
    <property type="entry name" value="NHL repeat"/>
    <property type="match status" value="1"/>
</dbReference>
<reference evidence="2 3" key="1">
    <citation type="submission" date="2016-11" db="EMBL/GenBank/DDBJ databases">
        <authorList>
            <person name="Jaros S."/>
            <person name="Januszkiewicz K."/>
            <person name="Wedrychowicz H."/>
        </authorList>
    </citation>
    <scope>NUCLEOTIDE SEQUENCE [LARGE SCALE GENOMIC DNA]</scope>
    <source>
        <strain evidence="2 3">DSM 18119</strain>
    </source>
</reference>
<evidence type="ECO:0000313" key="2">
    <source>
        <dbReference type="EMBL" id="SHF09861.1"/>
    </source>
</evidence>
<dbReference type="InterPro" id="IPR011042">
    <property type="entry name" value="6-blade_b-propeller_TolB-like"/>
</dbReference>
<sequence length="386" mass="40228">MSKKSKCLGALVFALFVISCQKQESSNSSTTSKENAVSLRKSSLMKKPATAMTATMHIFATGLNNPRGLEFGPDGNLYVAEGGIGGVNSTVGQCLQVPFPVGPYLGSPTGAGVSMISPAGVRTVVTNSLPTSSANEIIGGDVEGVADVAFIGNTLYALIAGAGCSHGVTSMPNGIVRRNSDGTWTMIADISSWLMAHPVAHPEEEDFEPDGTPYSMEVVRGDFYVVEPNHGDFIKVTTDGTITRVADISATQGHVVPTALAYKGNFFIGNLHPFPIVDGSSNIYKVNPGGEVKIWATGLTTVLGLVIDKRDRMYVLENTVGSPSGFPTPGLGQVIRIDPSGNKTTIATGLSLPTGMTMGPDGNLYVSNWGFSPAAIGGGQVVKIDL</sequence>
<dbReference type="NCBIfam" id="NF033206">
    <property type="entry name" value="ScyE_fam"/>
    <property type="match status" value="1"/>
</dbReference>
<feature type="chain" id="PRO_5012138108" description="ScyD/ScyE family protein" evidence="1">
    <location>
        <begin position="23"/>
        <end position="386"/>
    </location>
</feature>
<dbReference type="STRING" id="1121884.SAMN02745131_01783"/>
<evidence type="ECO:0000313" key="3">
    <source>
        <dbReference type="Proteomes" id="UP000184048"/>
    </source>
</evidence>
<gene>
    <name evidence="2" type="ORF">SAMN02745131_01783</name>
</gene>
<dbReference type="AlphaFoldDB" id="A0A1M4YVN7"/>
<proteinExistence type="predicted"/>
<organism evidence="2 3">
    <name type="scientific">Flavisolibacter ginsengisoli DSM 18119</name>
    <dbReference type="NCBI Taxonomy" id="1121884"/>
    <lineage>
        <taxon>Bacteria</taxon>
        <taxon>Pseudomonadati</taxon>
        <taxon>Bacteroidota</taxon>
        <taxon>Chitinophagia</taxon>
        <taxon>Chitinophagales</taxon>
        <taxon>Chitinophagaceae</taxon>
        <taxon>Flavisolibacter</taxon>
    </lineage>
</organism>
<dbReference type="Proteomes" id="UP000184048">
    <property type="component" value="Unassembled WGS sequence"/>
</dbReference>